<sequence>MTNIKCQKIAHQSDQTAPARHPNGSLRAPLALTSPW</sequence>
<dbReference type="Proteomes" id="UP000699042">
    <property type="component" value="Unassembled WGS sequence"/>
</dbReference>
<reference evidence="2" key="1">
    <citation type="submission" date="2021-05" db="EMBL/GenBank/DDBJ databases">
        <title>Comparative genomics of three Colletotrichum scovillei strains and genetic complementation revealed genes involved fungal growth and virulence on chili pepper.</title>
        <authorList>
            <person name="Hsieh D.-K."/>
            <person name="Chuang S.-C."/>
            <person name="Chen C.-Y."/>
            <person name="Chao Y.-T."/>
            <person name="Lu M.-Y.J."/>
            <person name="Lee M.-H."/>
            <person name="Shih M.-C."/>
        </authorList>
    </citation>
    <scope>NUCLEOTIDE SEQUENCE</scope>
    <source>
        <strain evidence="2">Coll-153</strain>
    </source>
</reference>
<feature type="non-terminal residue" evidence="2">
    <location>
        <position position="36"/>
    </location>
</feature>
<gene>
    <name evidence="2" type="ORF">JMJ77_013796</name>
</gene>
<evidence type="ECO:0000256" key="1">
    <source>
        <dbReference type="SAM" id="MobiDB-lite"/>
    </source>
</evidence>
<proteinExistence type="predicted"/>
<comment type="caution">
    <text evidence="2">The sequence shown here is derived from an EMBL/GenBank/DDBJ whole genome shotgun (WGS) entry which is preliminary data.</text>
</comment>
<dbReference type="AlphaFoldDB" id="A0A9P7R4M0"/>
<organism evidence="2 3">
    <name type="scientific">Colletotrichum scovillei</name>
    <dbReference type="NCBI Taxonomy" id="1209932"/>
    <lineage>
        <taxon>Eukaryota</taxon>
        <taxon>Fungi</taxon>
        <taxon>Dikarya</taxon>
        <taxon>Ascomycota</taxon>
        <taxon>Pezizomycotina</taxon>
        <taxon>Sordariomycetes</taxon>
        <taxon>Hypocreomycetidae</taxon>
        <taxon>Glomerellales</taxon>
        <taxon>Glomerellaceae</taxon>
        <taxon>Colletotrichum</taxon>
        <taxon>Colletotrichum acutatum species complex</taxon>
    </lineage>
</organism>
<evidence type="ECO:0000313" key="3">
    <source>
        <dbReference type="Proteomes" id="UP000699042"/>
    </source>
</evidence>
<keyword evidence="3" id="KW-1185">Reference proteome</keyword>
<feature type="region of interest" description="Disordered" evidence="1">
    <location>
        <begin position="1"/>
        <end position="36"/>
    </location>
</feature>
<protein>
    <submittedName>
        <fullName evidence="2">Uncharacterized protein</fullName>
    </submittedName>
</protein>
<name>A0A9P7R4M0_9PEZI</name>
<dbReference type="EMBL" id="JAESDN010000006">
    <property type="protein sequence ID" value="KAG7048149.1"/>
    <property type="molecule type" value="Genomic_DNA"/>
</dbReference>
<feature type="compositionally biased region" description="Polar residues" evidence="1">
    <location>
        <begin position="1"/>
        <end position="16"/>
    </location>
</feature>
<accession>A0A9P7R4M0</accession>
<evidence type="ECO:0000313" key="2">
    <source>
        <dbReference type="EMBL" id="KAG7048149.1"/>
    </source>
</evidence>